<organism evidence="1 2">
    <name type="scientific">Yarrowia lipolytica</name>
    <name type="common">Candida lipolytica</name>
    <dbReference type="NCBI Taxonomy" id="4952"/>
    <lineage>
        <taxon>Eukaryota</taxon>
        <taxon>Fungi</taxon>
        <taxon>Dikarya</taxon>
        <taxon>Ascomycota</taxon>
        <taxon>Saccharomycotina</taxon>
        <taxon>Dipodascomycetes</taxon>
        <taxon>Dipodascales</taxon>
        <taxon>Dipodascales incertae sedis</taxon>
        <taxon>Yarrowia</taxon>
    </lineage>
</organism>
<protein>
    <submittedName>
        <fullName evidence="1">Uncharacterized protein</fullName>
    </submittedName>
</protein>
<dbReference type="GeneID" id="94583458"/>
<reference evidence="1 2" key="1">
    <citation type="journal article" date="2016" name="PLoS ONE">
        <title>Sequence Assembly of Yarrowia lipolytica Strain W29/CLIB89 Shows Transposable Element Diversity.</title>
        <authorList>
            <person name="Magnan C."/>
            <person name="Yu J."/>
            <person name="Chang I."/>
            <person name="Jahn E."/>
            <person name="Kanomata Y."/>
            <person name="Wu J."/>
            <person name="Zeller M."/>
            <person name="Oakes M."/>
            <person name="Baldi P."/>
            <person name="Sandmeyer S."/>
        </authorList>
    </citation>
    <scope>NUCLEOTIDE SEQUENCE [LARGE SCALE GENOMIC DNA]</scope>
    <source>
        <strain evidence="2">CLIB89(W29)</strain>
    </source>
</reference>
<name>A0A1D8NG11_YARLL</name>
<dbReference type="EMBL" id="CP017556">
    <property type="protein sequence ID" value="AOW04577.1"/>
    <property type="molecule type" value="Genomic_DNA"/>
</dbReference>
<evidence type="ECO:0000313" key="1">
    <source>
        <dbReference type="EMBL" id="AOW04577.1"/>
    </source>
</evidence>
<sequence length="142" mass="16248">MVCSGLSETVINHSVNVWELTRSLHAPDSQISMGGYSQHVIRTFLSFHSILPVGIYRISHLSLRSRCDRRLDKLVCSECLVDHCTKRHTGPQREPFRLLHTRCTQDRLILFSSLPCQDGLSTYFLGRAARANLVEMLLPWQL</sequence>
<proteinExistence type="predicted"/>
<dbReference type="VEuPathDB" id="FungiDB:YALI1_D32181g"/>
<dbReference type="RefSeq" id="XP_068138948.1">
    <property type="nucleotide sequence ID" value="XM_068282847.1"/>
</dbReference>
<dbReference type="AlphaFoldDB" id="A0A1D8NG11"/>
<accession>A0A1D8NG11</accession>
<evidence type="ECO:0000313" key="2">
    <source>
        <dbReference type="Proteomes" id="UP000182444"/>
    </source>
</evidence>
<dbReference type="Proteomes" id="UP000182444">
    <property type="component" value="Chromosome 1D"/>
</dbReference>
<gene>
    <name evidence="1" type="ORF">YALI1_D32181g</name>
</gene>